<sequence>MRRAAIHGAALLTLLLAACDGSKPLIPHAAKQPGPFPAADRPVARIVSPRWSNEEARDRLNEAGEVMDKAGIAPGMTVADIGAGEGYYTVRLAQRVGKTGRVLAEDIVASVRDTLADRVARQRLDNVSVRLGEPADAKLPPASFDRVIMVHMYHEIEQPYEFLWRLRPSLKPDGLVVVVDANRPTQSHGTPPALLKCEFAAVGYSQVSTSEMPSAGGYLATFRAVGPRPEPQVIKPCRLG</sequence>
<keyword evidence="3" id="KW-0489">Methyltransferase</keyword>
<gene>
    <name evidence="3" type="ORF">EAH84_11095</name>
</gene>
<keyword evidence="4" id="KW-1185">Reference proteome</keyword>
<keyword evidence="1 3" id="KW-0808">Transferase</keyword>
<dbReference type="InterPro" id="IPR029063">
    <property type="entry name" value="SAM-dependent_MTases_sf"/>
</dbReference>
<dbReference type="Proteomes" id="UP000318413">
    <property type="component" value="Unassembled WGS sequence"/>
</dbReference>
<dbReference type="Gene3D" id="3.40.50.150">
    <property type="entry name" value="Vaccinia Virus protein VP39"/>
    <property type="match status" value="1"/>
</dbReference>
<dbReference type="PANTHER" id="PTHR43861">
    <property type="entry name" value="TRANS-ACONITATE 2-METHYLTRANSFERASE-RELATED"/>
    <property type="match status" value="1"/>
</dbReference>
<name>A0A502CJZ3_9SPHN</name>
<accession>A0A502CJZ3</accession>
<evidence type="ECO:0000313" key="4">
    <source>
        <dbReference type="Proteomes" id="UP000318413"/>
    </source>
</evidence>
<proteinExistence type="predicted"/>
<dbReference type="PROSITE" id="PS51257">
    <property type="entry name" value="PROKAR_LIPOPROTEIN"/>
    <property type="match status" value="1"/>
</dbReference>
<protein>
    <submittedName>
        <fullName evidence="3">Methyltransferase domain-containing protein</fullName>
    </submittedName>
</protein>
<dbReference type="SUPFAM" id="SSF53335">
    <property type="entry name" value="S-adenosyl-L-methionine-dependent methyltransferases"/>
    <property type="match status" value="1"/>
</dbReference>
<evidence type="ECO:0000313" key="3">
    <source>
        <dbReference type="EMBL" id="TPG12021.1"/>
    </source>
</evidence>
<dbReference type="PANTHER" id="PTHR43861:SF3">
    <property type="entry name" value="PUTATIVE (AFU_ORTHOLOGUE AFUA_2G14390)-RELATED"/>
    <property type="match status" value="1"/>
</dbReference>
<evidence type="ECO:0000256" key="1">
    <source>
        <dbReference type="ARBA" id="ARBA00022679"/>
    </source>
</evidence>
<dbReference type="InterPro" id="IPR041698">
    <property type="entry name" value="Methyltransf_25"/>
</dbReference>
<comment type="caution">
    <text evidence="3">The sequence shown here is derived from an EMBL/GenBank/DDBJ whole genome shotgun (WGS) entry which is preliminary data.</text>
</comment>
<dbReference type="OrthoDB" id="9784101at2"/>
<dbReference type="CDD" id="cd02440">
    <property type="entry name" value="AdoMet_MTases"/>
    <property type="match status" value="1"/>
</dbReference>
<dbReference type="GO" id="GO:0032259">
    <property type="term" value="P:methylation"/>
    <property type="evidence" value="ECO:0007669"/>
    <property type="project" value="UniProtKB-KW"/>
</dbReference>
<feature type="domain" description="Methyltransferase" evidence="2">
    <location>
        <begin position="78"/>
        <end position="174"/>
    </location>
</feature>
<evidence type="ECO:0000259" key="2">
    <source>
        <dbReference type="Pfam" id="PF13649"/>
    </source>
</evidence>
<organism evidence="3 4">
    <name type="scientific">Sphingomonas oligophenolica</name>
    <dbReference type="NCBI Taxonomy" id="301154"/>
    <lineage>
        <taxon>Bacteria</taxon>
        <taxon>Pseudomonadati</taxon>
        <taxon>Pseudomonadota</taxon>
        <taxon>Alphaproteobacteria</taxon>
        <taxon>Sphingomonadales</taxon>
        <taxon>Sphingomonadaceae</taxon>
        <taxon>Sphingomonas</taxon>
    </lineage>
</organism>
<dbReference type="EMBL" id="RCZK01000008">
    <property type="protein sequence ID" value="TPG12021.1"/>
    <property type="molecule type" value="Genomic_DNA"/>
</dbReference>
<dbReference type="GO" id="GO:0008168">
    <property type="term" value="F:methyltransferase activity"/>
    <property type="evidence" value="ECO:0007669"/>
    <property type="project" value="UniProtKB-KW"/>
</dbReference>
<dbReference type="AlphaFoldDB" id="A0A502CJZ3"/>
<reference evidence="3 4" key="1">
    <citation type="journal article" date="2019" name="Environ. Microbiol.">
        <title>Species interactions and distinct microbial communities in high Arctic permafrost affected cryosols are associated with the CH4 and CO2 gas fluxes.</title>
        <authorList>
            <person name="Altshuler I."/>
            <person name="Hamel J."/>
            <person name="Turney S."/>
            <person name="Magnuson E."/>
            <person name="Levesque R."/>
            <person name="Greer C."/>
            <person name="Whyte L.G."/>
        </authorList>
    </citation>
    <scope>NUCLEOTIDE SEQUENCE [LARGE SCALE GENOMIC DNA]</scope>
    <source>
        <strain evidence="3 4">S5.1</strain>
    </source>
</reference>
<dbReference type="RefSeq" id="WP_140871945.1">
    <property type="nucleotide sequence ID" value="NZ_RCZK01000008.1"/>
</dbReference>
<dbReference type="Pfam" id="PF13649">
    <property type="entry name" value="Methyltransf_25"/>
    <property type="match status" value="1"/>
</dbReference>